<dbReference type="PANTHER" id="PTHR19384">
    <property type="entry name" value="NITRIC OXIDE SYNTHASE-RELATED"/>
    <property type="match status" value="1"/>
</dbReference>
<dbReference type="InterPro" id="IPR001709">
    <property type="entry name" value="Flavoprot_Pyr_Nucl_cyt_Rdtase"/>
</dbReference>
<reference evidence="15 16" key="1">
    <citation type="submission" date="2024-07" db="EMBL/GenBank/DDBJ databases">
        <title>Section-level genome sequencing and comparative genomics of Aspergillus sections Usti and Cavernicolus.</title>
        <authorList>
            <consortium name="Lawrence Berkeley National Laboratory"/>
            <person name="Nybo J.L."/>
            <person name="Vesth T.C."/>
            <person name="Theobald S."/>
            <person name="Frisvad J.C."/>
            <person name="Larsen T.O."/>
            <person name="Kjaerboelling I."/>
            <person name="Rothschild-Mancinelli K."/>
            <person name="Lyhne E.K."/>
            <person name="Kogle M.E."/>
            <person name="Barry K."/>
            <person name="Clum A."/>
            <person name="Na H."/>
            <person name="Ledsgaard L."/>
            <person name="Lin J."/>
            <person name="Lipzen A."/>
            <person name="Kuo A."/>
            <person name="Riley R."/>
            <person name="Mondo S."/>
            <person name="Labutti K."/>
            <person name="Haridas S."/>
            <person name="Pangalinan J."/>
            <person name="Salamov A.A."/>
            <person name="Simmons B.A."/>
            <person name="Magnuson J.K."/>
            <person name="Chen J."/>
            <person name="Drula E."/>
            <person name="Henrissat B."/>
            <person name="Wiebenga A."/>
            <person name="Lubbers R.J."/>
            <person name="Gomes A.C."/>
            <person name="Macurrencykelacurrency M.R."/>
            <person name="Stajich J."/>
            <person name="Grigoriev I.V."/>
            <person name="Mortensen U.H."/>
            <person name="De Vries R.P."/>
            <person name="Baker S.E."/>
            <person name="Andersen M.R."/>
        </authorList>
    </citation>
    <scope>NUCLEOTIDE SEQUENCE [LARGE SCALE GENOMIC DNA]</scope>
    <source>
        <strain evidence="15 16">CBS 449.75</strain>
    </source>
</reference>
<dbReference type="InterPro" id="IPR028879">
    <property type="entry name" value="NDOR1"/>
</dbReference>
<dbReference type="Gene3D" id="2.40.30.10">
    <property type="entry name" value="Translation factors"/>
    <property type="match status" value="1"/>
</dbReference>
<dbReference type="PRINTS" id="PR00369">
    <property type="entry name" value="FLAVODOXIN"/>
</dbReference>
<evidence type="ECO:0000256" key="4">
    <source>
        <dbReference type="ARBA" id="ARBA00022490"/>
    </source>
</evidence>
<protein>
    <recommendedName>
        <fullName evidence="12">NADPH-dependent diflavin oxidoreductase 1</fullName>
        <ecNumber evidence="12">1.18.1.-</ecNumber>
    </recommendedName>
    <alternativeName>
        <fullName evidence="12">NADPH-dependent FMN and FAD-containing oxidoreductase</fullName>
    </alternativeName>
</protein>
<dbReference type="PRINTS" id="PR00371">
    <property type="entry name" value="FPNCR"/>
</dbReference>
<dbReference type="InterPro" id="IPR014729">
    <property type="entry name" value="Rossmann-like_a/b/a_fold"/>
</dbReference>
<feature type="binding site" evidence="12">
    <location>
        <begin position="543"/>
        <end position="544"/>
    </location>
    <ligand>
        <name>NADP(+)</name>
        <dbReference type="ChEBI" id="CHEBI:58349"/>
    </ligand>
</feature>
<comment type="similarity">
    <text evidence="12">In the N-terminal section; belongs to the flavodoxin family.</text>
</comment>
<comment type="catalytic activity">
    <reaction evidence="12">
        <text>2 oxidized [2Fe-2S]-[protein] + NADPH = 2 reduced [2Fe-2S]-[protein] + NADP(+) + H(+)</text>
        <dbReference type="Rhea" id="RHEA:67716"/>
        <dbReference type="Rhea" id="RHEA-COMP:17327"/>
        <dbReference type="Rhea" id="RHEA-COMP:17328"/>
        <dbReference type="ChEBI" id="CHEBI:15378"/>
        <dbReference type="ChEBI" id="CHEBI:33737"/>
        <dbReference type="ChEBI" id="CHEBI:33738"/>
        <dbReference type="ChEBI" id="CHEBI:57783"/>
        <dbReference type="ChEBI" id="CHEBI:58349"/>
    </reaction>
</comment>
<feature type="domain" description="Flavodoxin-like" evidence="13">
    <location>
        <begin position="15"/>
        <end position="171"/>
    </location>
</feature>
<dbReference type="InterPro" id="IPR039261">
    <property type="entry name" value="FNR_nucleotide-bd"/>
</dbReference>
<gene>
    <name evidence="12" type="primary">TAH18</name>
    <name evidence="15" type="ORF">BJX67DRAFT_373014</name>
</gene>
<evidence type="ECO:0000256" key="5">
    <source>
        <dbReference type="ARBA" id="ARBA00022630"/>
    </source>
</evidence>
<feature type="binding site" evidence="12">
    <location>
        <begin position="106"/>
        <end position="115"/>
    </location>
    <ligand>
        <name>FMN</name>
        <dbReference type="ChEBI" id="CHEBI:58210"/>
    </ligand>
</feature>
<evidence type="ECO:0000313" key="15">
    <source>
        <dbReference type="EMBL" id="KAL2865621.1"/>
    </source>
</evidence>
<evidence type="ECO:0000256" key="10">
    <source>
        <dbReference type="ARBA" id="ARBA00025416"/>
    </source>
</evidence>
<dbReference type="SUPFAM" id="SSF52218">
    <property type="entry name" value="Flavoproteins"/>
    <property type="match status" value="1"/>
</dbReference>
<keyword evidence="8 12" id="KW-0521">NADP</keyword>
<evidence type="ECO:0000313" key="16">
    <source>
        <dbReference type="Proteomes" id="UP001610432"/>
    </source>
</evidence>
<comment type="cofactor">
    <cofactor evidence="2 12">
        <name>FAD</name>
        <dbReference type="ChEBI" id="CHEBI:57692"/>
    </cofactor>
</comment>
<dbReference type="InterPro" id="IPR001094">
    <property type="entry name" value="Flavdoxin-like"/>
</dbReference>
<evidence type="ECO:0000256" key="11">
    <source>
        <dbReference type="ARBA" id="ARBA00049342"/>
    </source>
</evidence>
<dbReference type="Pfam" id="PF00258">
    <property type="entry name" value="Flavodoxin_1"/>
    <property type="match status" value="1"/>
</dbReference>
<dbReference type="SMART" id="SM00893">
    <property type="entry name" value="ETF"/>
    <property type="match status" value="1"/>
</dbReference>
<comment type="catalytic activity">
    <reaction evidence="11">
        <text>2 oxidized [cytochrome P450] + NADPH = 2 reduced [cytochrome P450] + NADP(+) + H(+)</text>
        <dbReference type="Rhea" id="RHEA:24040"/>
        <dbReference type="Rhea" id="RHEA-COMP:14627"/>
        <dbReference type="Rhea" id="RHEA-COMP:14628"/>
        <dbReference type="ChEBI" id="CHEBI:15378"/>
        <dbReference type="ChEBI" id="CHEBI:55376"/>
        <dbReference type="ChEBI" id="CHEBI:57783"/>
        <dbReference type="ChEBI" id="CHEBI:58349"/>
        <dbReference type="ChEBI" id="CHEBI:60344"/>
        <dbReference type="EC" id="1.6.2.4"/>
    </reaction>
</comment>
<feature type="binding site" evidence="12">
    <location>
        <begin position="68"/>
        <end position="71"/>
    </location>
    <ligand>
        <name>FMN</name>
        <dbReference type="ChEBI" id="CHEBI:58210"/>
    </ligand>
</feature>
<sequence>MSGSQAPSQSQRRSALVLYGSETGNAQDVAEEIGALAERLHFATQVSELNHAKADSLRTYAIVIFAVSTTGQGDIPANARTFWKSLLLKKLPPTFLSGVRFTWFGLGDSSYPKFNWAARKLYKRLLQLGAEETYPGGEADHQHPEGHAAYPFDDPIPDDVQLPPKWVLQLRDQGTLPPVETPTLNTSENATISGDFPESYRLDVDKRPLHDSLTATLVQNKRVTPQTHWQDVRHLALTVPDQISYAPGDVIAITPKNTTEDAQSLIEMMGWQDQADQLVSLVPRDSTLSIDDLHVPPIYNLESHPRLTLRELLVNYLDIRAIPRRSFFSAIAHYTSYEMHKERLLEFTNPEFLDEFWDYTTRPRRSILEILHEFDTVKIPWQHATSVFPILRGRQFSIASGGELKRTPEGGAKFELLIAIVKYRTVIKRIREGVCTKYIANLRPGSILKVQLQRGGLNSSVGQLVGPTMLIGPGTGVAPLRSMLWEKAAIVKSYQEENPGVEAPIEPAILLYGGRNRASDFFFQEEWQQLSKLVKLQVLTAFSRDQKQKVYVQDVIKENYSRVFELLHDKGGAVFVCGSSGRMPQAVREALTEAFQYGGDIESQQFSRREAEEYLVGMEKTGRYKQETCGLRILVPIKRVIDYAIKPRINKTQTGVETAGVKHSLNPFDELSVEEAVRLRERKGPLKVENILALSAGGPKCADTLRTAMAMGADRAFHVDVPETTDGGLEPLTVAKMLRGVVEKENINLVLLGKQAIDGDQGQTGQMLAGLLGWPQATQASKVEIKDEAGTVEVTHEVDGGVETLKAKLPLVITTDLRLNEPRYASLPNIMKAKKKPLEKKTLADFGVEDKRRLKTLKVTEPPARQGGGKVEDVDGLISKLKELGAL</sequence>
<dbReference type="CDD" id="cd01714">
    <property type="entry name" value="ETF_beta"/>
    <property type="match status" value="1"/>
</dbReference>
<dbReference type="InterPro" id="IPR014730">
    <property type="entry name" value="ETF_a/b_N"/>
</dbReference>
<dbReference type="Gene3D" id="1.20.990.10">
    <property type="entry name" value="NADPH-cytochrome p450 Reductase, Chain A, domain 3"/>
    <property type="match status" value="1"/>
</dbReference>
<dbReference type="InterPro" id="IPR023173">
    <property type="entry name" value="NADPH_Cyt_P450_Rdtase_alpha"/>
</dbReference>
<evidence type="ECO:0000256" key="9">
    <source>
        <dbReference type="ARBA" id="ARBA00023002"/>
    </source>
</evidence>
<dbReference type="InterPro" id="IPR017938">
    <property type="entry name" value="Riboflavin_synthase-like_b-brl"/>
</dbReference>
<keyword evidence="4 12" id="KW-0963">Cytoplasm</keyword>
<evidence type="ECO:0000256" key="1">
    <source>
        <dbReference type="ARBA" id="ARBA00001917"/>
    </source>
</evidence>
<dbReference type="SUPFAM" id="SSF63380">
    <property type="entry name" value="Riboflavin synthase domain-like"/>
    <property type="match status" value="1"/>
</dbReference>
<comment type="function">
    <text evidence="10">The electron transfer flavoprotein serves as a specific electron acceptor for several dehydrogenases, including five acyl-CoA dehydrogenases, glutaryl-CoA and sarcosine dehydrogenase. It transfers the electrons to the main mitochondrial respiratory chain via ETF-ubiquinone oxidoreductase (ETF dehydrogenase).</text>
</comment>
<dbReference type="EC" id="1.18.1.-" evidence="12"/>
<evidence type="ECO:0000256" key="2">
    <source>
        <dbReference type="ARBA" id="ARBA00001974"/>
    </source>
</evidence>
<comment type="caution">
    <text evidence="12">Lacks conserved residue(s) required for the propagation of feature annotation.</text>
</comment>
<feature type="binding site" evidence="12">
    <location>
        <position position="475"/>
    </location>
    <ligand>
        <name>NADP(+)</name>
        <dbReference type="ChEBI" id="CHEBI:58349"/>
    </ligand>
</feature>
<comment type="similarity">
    <text evidence="12">In the C-terminal section; belongs to the flavoprotein pyridine nucleotide cytochrome reductase family.</text>
</comment>
<comment type="cofactor">
    <cofactor evidence="1 12">
        <name>FMN</name>
        <dbReference type="ChEBI" id="CHEBI:58210"/>
    </cofactor>
</comment>
<accession>A0ABR4LM82</accession>
<keyword evidence="6 12" id="KW-0288">FMN</keyword>
<dbReference type="InterPro" id="IPR029039">
    <property type="entry name" value="Flavoprotein-like_sf"/>
</dbReference>
<dbReference type="InterPro" id="IPR017927">
    <property type="entry name" value="FAD-bd_FR_type"/>
</dbReference>
<evidence type="ECO:0000259" key="14">
    <source>
        <dbReference type="PROSITE" id="PS51384"/>
    </source>
</evidence>
<dbReference type="Pfam" id="PF01012">
    <property type="entry name" value="ETF"/>
    <property type="match status" value="1"/>
</dbReference>
<comment type="caution">
    <text evidence="15">The sequence shown here is derived from an EMBL/GenBank/DDBJ whole genome shotgun (WGS) entry which is preliminary data.</text>
</comment>
<dbReference type="HAMAP" id="MF_03178">
    <property type="entry name" value="NDOR1"/>
    <property type="match status" value="1"/>
</dbReference>
<dbReference type="Proteomes" id="UP001610432">
    <property type="component" value="Unassembled WGS sequence"/>
</dbReference>
<comment type="similarity">
    <text evidence="12">Belongs to the NADPH-dependent diflavin oxidoreductase NDOR1 family.</text>
</comment>
<feature type="domain" description="FAD-binding FR-type" evidence="14">
    <location>
        <begin position="210"/>
        <end position="463"/>
    </location>
</feature>
<feature type="binding site" evidence="12">
    <location>
        <begin position="433"/>
        <end position="436"/>
    </location>
    <ligand>
        <name>FAD</name>
        <dbReference type="ChEBI" id="CHEBI:57692"/>
    </ligand>
</feature>
<proteinExistence type="inferred from homology"/>
<dbReference type="InterPro" id="IPR003097">
    <property type="entry name" value="CysJ-like_FAD-binding"/>
</dbReference>
<evidence type="ECO:0000259" key="13">
    <source>
        <dbReference type="PROSITE" id="PS50902"/>
    </source>
</evidence>
<feature type="binding site" evidence="12">
    <location>
        <begin position="21"/>
        <end position="26"/>
    </location>
    <ligand>
        <name>FMN</name>
        <dbReference type="ChEBI" id="CHEBI:58210"/>
    </ligand>
</feature>
<feature type="binding site" evidence="12">
    <location>
        <position position="364"/>
    </location>
    <ligand>
        <name>FAD</name>
        <dbReference type="ChEBI" id="CHEBI:57692"/>
    </ligand>
</feature>
<keyword evidence="7 12" id="KW-0274">FAD</keyword>
<dbReference type="Pfam" id="PF00175">
    <property type="entry name" value="NAD_binding_1"/>
    <property type="match status" value="1"/>
</dbReference>
<keyword evidence="12" id="KW-0496">Mitochondrion</keyword>
<name>A0ABR4LM82_9EURO</name>
<dbReference type="PROSITE" id="PS50902">
    <property type="entry name" value="FLAVODOXIN_LIKE"/>
    <property type="match status" value="1"/>
</dbReference>
<dbReference type="Pfam" id="PF00667">
    <property type="entry name" value="FAD_binding_1"/>
    <property type="match status" value="1"/>
</dbReference>
<comment type="subcellular location">
    <subcellularLocation>
        <location evidence="12">Cytoplasm</location>
    </subcellularLocation>
    <subcellularLocation>
        <location evidence="12">Mitochondrion</location>
    </subcellularLocation>
    <subcellularLocation>
        <location evidence="3">Mitochondrion matrix</location>
    </subcellularLocation>
    <text evidence="12">Relocalizes to mitochondria after H(2)O(2) exposure.</text>
</comment>
<dbReference type="SUPFAM" id="SSF52343">
    <property type="entry name" value="Ferredoxin reductase-like, C-terminal NADP-linked domain"/>
    <property type="match status" value="1"/>
</dbReference>
<comment type="function">
    <text evidence="12">NADPH-dependent reductase which is a central component of the cytosolic iron-sulfur (Fe-S) protein assembly (CIA) machinery. Transfers electrons from NADPH via its FAD and FMN prosthetic groups to the [2Fe-2S] cluster of DRE2, another key component of the CIA machinery. In turn, this reduced cluster provides electrons for assembly of cytosolic iron-sulfur cluster proteins. Positively controls H(2)O(2)-induced cell death.</text>
</comment>
<evidence type="ECO:0000256" key="12">
    <source>
        <dbReference type="HAMAP-Rule" id="MF_03178"/>
    </source>
</evidence>
<feature type="binding site" evidence="12">
    <location>
        <begin position="394"/>
        <end position="397"/>
    </location>
    <ligand>
        <name>FAD</name>
        <dbReference type="ChEBI" id="CHEBI:57692"/>
    </ligand>
</feature>
<dbReference type="InterPro" id="IPR033948">
    <property type="entry name" value="ETF_beta_N"/>
</dbReference>
<dbReference type="EMBL" id="JBFXLQ010000030">
    <property type="protein sequence ID" value="KAL2865621.1"/>
    <property type="molecule type" value="Genomic_DNA"/>
</dbReference>
<evidence type="ECO:0000256" key="8">
    <source>
        <dbReference type="ARBA" id="ARBA00022857"/>
    </source>
</evidence>
<dbReference type="InterPro" id="IPR001433">
    <property type="entry name" value="OxRdtase_FAD/NAD-bd"/>
</dbReference>
<dbReference type="Gene3D" id="3.40.50.80">
    <property type="entry name" value="Nucleotide-binding domain of ferredoxin-NADP reductase (FNR) module"/>
    <property type="match status" value="1"/>
</dbReference>
<dbReference type="SUPFAM" id="SSF52402">
    <property type="entry name" value="Adenine nucleotide alpha hydrolases-like"/>
    <property type="match status" value="1"/>
</dbReference>
<dbReference type="RefSeq" id="XP_070884600.1">
    <property type="nucleotide sequence ID" value="XM_071031328.1"/>
</dbReference>
<dbReference type="InterPro" id="IPR008254">
    <property type="entry name" value="Flavodoxin/NO_synth"/>
</dbReference>
<keyword evidence="16" id="KW-1185">Reference proteome</keyword>
<dbReference type="PANTHER" id="PTHR19384:SF10">
    <property type="entry name" value="NADPH-DEPENDENT DIFLAVIN OXIDOREDUCTASE 1"/>
    <property type="match status" value="1"/>
</dbReference>
<dbReference type="Gene3D" id="3.40.50.620">
    <property type="entry name" value="HUPs"/>
    <property type="match status" value="1"/>
</dbReference>
<dbReference type="Gene3D" id="3.40.50.360">
    <property type="match status" value="1"/>
</dbReference>
<keyword evidence="5 12" id="KW-0285">Flavoprotein</keyword>
<feature type="binding site" evidence="12">
    <location>
        <begin position="549"/>
        <end position="553"/>
    </location>
    <ligand>
        <name>NADP(+)</name>
        <dbReference type="ChEBI" id="CHEBI:58349"/>
    </ligand>
</feature>
<comment type="subunit">
    <text evidence="12">Interacts with DRE2; as part of the cytosolic iron-sulfur (Fe-S) protein assembly (CIA) machinery.</text>
</comment>
<dbReference type="GeneID" id="98146400"/>
<evidence type="ECO:0000256" key="3">
    <source>
        <dbReference type="ARBA" id="ARBA00004305"/>
    </source>
</evidence>
<organism evidence="15 16">
    <name type="scientific">Aspergillus lucknowensis</name>
    <dbReference type="NCBI Taxonomy" id="176173"/>
    <lineage>
        <taxon>Eukaryota</taxon>
        <taxon>Fungi</taxon>
        <taxon>Dikarya</taxon>
        <taxon>Ascomycota</taxon>
        <taxon>Pezizomycotina</taxon>
        <taxon>Eurotiomycetes</taxon>
        <taxon>Eurotiomycetidae</taxon>
        <taxon>Eurotiales</taxon>
        <taxon>Aspergillaceae</taxon>
        <taxon>Aspergillus</taxon>
        <taxon>Aspergillus subgen. Nidulantes</taxon>
    </lineage>
</organism>
<keyword evidence="9 12" id="KW-0560">Oxidoreductase</keyword>
<dbReference type="PROSITE" id="PS51384">
    <property type="entry name" value="FAD_FR"/>
    <property type="match status" value="1"/>
</dbReference>
<evidence type="ECO:0000256" key="6">
    <source>
        <dbReference type="ARBA" id="ARBA00022643"/>
    </source>
</evidence>
<evidence type="ECO:0000256" key="7">
    <source>
        <dbReference type="ARBA" id="ARBA00022827"/>
    </source>
</evidence>